<organism evidence="3 4">
    <name type="scientific">Symbiodinium necroappetens</name>
    <dbReference type="NCBI Taxonomy" id="1628268"/>
    <lineage>
        <taxon>Eukaryota</taxon>
        <taxon>Sar</taxon>
        <taxon>Alveolata</taxon>
        <taxon>Dinophyceae</taxon>
        <taxon>Suessiales</taxon>
        <taxon>Symbiodiniaceae</taxon>
        <taxon>Symbiodinium</taxon>
    </lineage>
</organism>
<evidence type="ECO:0000259" key="2">
    <source>
        <dbReference type="PROSITE" id="PS50006"/>
    </source>
</evidence>
<dbReference type="Proteomes" id="UP000601435">
    <property type="component" value="Unassembled WGS sequence"/>
</dbReference>
<name>A0A813AQ38_9DINO</name>
<gene>
    <name evidence="3" type="ORF">SNEC2469_LOCUS28416</name>
</gene>
<dbReference type="SUPFAM" id="SSF49879">
    <property type="entry name" value="SMAD/FHA domain"/>
    <property type="match status" value="1"/>
</dbReference>
<feature type="region of interest" description="Disordered" evidence="1">
    <location>
        <begin position="156"/>
        <end position="176"/>
    </location>
</feature>
<proteinExistence type="predicted"/>
<dbReference type="InterPro" id="IPR008984">
    <property type="entry name" value="SMAD_FHA_dom_sf"/>
</dbReference>
<dbReference type="Gene3D" id="2.60.200.20">
    <property type="match status" value="1"/>
</dbReference>
<dbReference type="SMART" id="SM00240">
    <property type="entry name" value="FHA"/>
    <property type="match status" value="1"/>
</dbReference>
<dbReference type="InterPro" id="IPR000253">
    <property type="entry name" value="FHA_dom"/>
</dbReference>
<sequence length="391" mass="41842">MADVELQSASTSVLEDWCRDFNIKPPQRKLGRRAIIAQLRKHLESTASQAARLPLSAVTKRLRRKTPDPHRLWVHADMRSFDDAVSALTTPSTAVCSNMGFLGKKEHQLEHHHLGHSIAKLPISLSARPLELPTASKHAVPALVWKRCRRKTAMSELSGARAAVPHTVSRKTTGESEALSKACSEDVGPGAALPASPGTSWLGKRRRILMPVLPTREVLTGGEQLLNARSPERLQSEPEDADVRSLPGTPKACQSAGQSSMIKDLTPASKLVRLSIAAAELDVSAREPRLVDFATGMLHVLPSNGVVALGRCVGCEISVQSPVVETRHCVLVCSSGTVTVEDVSASGTAVNDAQLPKGNFLPQPLVLQRGDVLALAPPDGPSFLFLDAACS</sequence>
<dbReference type="Pfam" id="PF00498">
    <property type="entry name" value="FHA"/>
    <property type="match status" value="1"/>
</dbReference>
<dbReference type="EMBL" id="CAJNJA010061697">
    <property type="protein sequence ID" value="CAE7874325.1"/>
    <property type="molecule type" value="Genomic_DNA"/>
</dbReference>
<comment type="caution">
    <text evidence="3">The sequence shown here is derived from an EMBL/GenBank/DDBJ whole genome shotgun (WGS) entry which is preliminary data.</text>
</comment>
<reference evidence="3" key="1">
    <citation type="submission" date="2021-02" db="EMBL/GenBank/DDBJ databases">
        <authorList>
            <person name="Dougan E. K."/>
            <person name="Rhodes N."/>
            <person name="Thang M."/>
            <person name="Chan C."/>
        </authorList>
    </citation>
    <scope>NUCLEOTIDE SEQUENCE</scope>
</reference>
<evidence type="ECO:0000313" key="4">
    <source>
        <dbReference type="Proteomes" id="UP000601435"/>
    </source>
</evidence>
<evidence type="ECO:0000256" key="1">
    <source>
        <dbReference type="SAM" id="MobiDB-lite"/>
    </source>
</evidence>
<feature type="region of interest" description="Disordered" evidence="1">
    <location>
        <begin position="226"/>
        <end position="259"/>
    </location>
</feature>
<dbReference type="OrthoDB" id="410303at2759"/>
<dbReference type="AlphaFoldDB" id="A0A813AQ38"/>
<accession>A0A813AQ38</accession>
<dbReference type="PROSITE" id="PS50006">
    <property type="entry name" value="FHA_DOMAIN"/>
    <property type="match status" value="1"/>
</dbReference>
<protein>
    <recommendedName>
        <fullName evidence="2">FHA domain-containing protein</fullName>
    </recommendedName>
</protein>
<evidence type="ECO:0000313" key="3">
    <source>
        <dbReference type="EMBL" id="CAE7874325.1"/>
    </source>
</evidence>
<keyword evidence="4" id="KW-1185">Reference proteome</keyword>
<feature type="domain" description="FHA" evidence="2">
    <location>
        <begin position="307"/>
        <end position="355"/>
    </location>
</feature>